<name>A0A914L1M8_MELIC</name>
<evidence type="ECO:0000256" key="1">
    <source>
        <dbReference type="SAM" id="MobiDB-lite"/>
    </source>
</evidence>
<feature type="domain" description="BPTI/Kunitz inhibitor" evidence="2">
    <location>
        <begin position="24"/>
        <end position="48"/>
    </location>
</feature>
<dbReference type="CDD" id="cd00109">
    <property type="entry name" value="Kunitz-type"/>
    <property type="match status" value="1"/>
</dbReference>
<dbReference type="SMART" id="SM00131">
    <property type="entry name" value="KU"/>
    <property type="match status" value="1"/>
</dbReference>
<dbReference type="PROSITE" id="PS50279">
    <property type="entry name" value="BPTI_KUNITZ_2"/>
    <property type="match status" value="1"/>
</dbReference>
<dbReference type="SUPFAM" id="SSF57362">
    <property type="entry name" value="BPTI-like"/>
    <property type="match status" value="1"/>
</dbReference>
<reference evidence="4" key="1">
    <citation type="submission" date="2022-11" db="UniProtKB">
        <authorList>
            <consortium name="WormBaseParasite"/>
        </authorList>
    </citation>
    <scope>IDENTIFICATION</scope>
</reference>
<keyword evidence="3" id="KW-1185">Reference proteome</keyword>
<organism evidence="3 4">
    <name type="scientific">Meloidogyne incognita</name>
    <name type="common">Southern root-knot nematode worm</name>
    <name type="synonym">Oxyuris incognita</name>
    <dbReference type="NCBI Taxonomy" id="6306"/>
    <lineage>
        <taxon>Eukaryota</taxon>
        <taxon>Metazoa</taxon>
        <taxon>Ecdysozoa</taxon>
        <taxon>Nematoda</taxon>
        <taxon>Chromadorea</taxon>
        <taxon>Rhabditida</taxon>
        <taxon>Tylenchina</taxon>
        <taxon>Tylenchomorpha</taxon>
        <taxon>Tylenchoidea</taxon>
        <taxon>Meloidogynidae</taxon>
        <taxon>Meloidogyninae</taxon>
        <taxon>Meloidogyne</taxon>
        <taxon>Meloidogyne incognita group</taxon>
    </lineage>
</organism>
<dbReference type="Gene3D" id="4.10.410.10">
    <property type="entry name" value="Pancreatic trypsin inhibitor Kunitz domain"/>
    <property type="match status" value="1"/>
</dbReference>
<proteinExistence type="predicted"/>
<dbReference type="PRINTS" id="PR00759">
    <property type="entry name" value="BASICPTASE"/>
</dbReference>
<dbReference type="Pfam" id="PF00014">
    <property type="entry name" value="Kunitz_BPTI"/>
    <property type="match status" value="1"/>
</dbReference>
<sequence>MVVRQWVLQGNGYCRVMNIKLHLKSFIYGGCGGNANRFYSYAECQRACRIDLSKKDGGTKVPEPGNPTGGGGTGGNNGLPAGYKCTTGCNPSSIKLKAEKGQPSPVDEGPTEKNGCQIDVLSCTTKQPIATITFGTQGSLKSNQPNKNNVRAKVICANEEATGKKGWVRNGVDNNPKLIFVDEAHCEQTS</sequence>
<dbReference type="WBParaSite" id="Minc3s00225g07993">
    <property type="protein sequence ID" value="Minc3s00225g07993"/>
    <property type="gene ID" value="Minc3s00225g07993"/>
</dbReference>
<dbReference type="InterPro" id="IPR020901">
    <property type="entry name" value="Prtase_inh_Kunz-CS"/>
</dbReference>
<dbReference type="GO" id="GO:0004867">
    <property type="term" value="F:serine-type endopeptidase inhibitor activity"/>
    <property type="evidence" value="ECO:0007669"/>
    <property type="project" value="InterPro"/>
</dbReference>
<dbReference type="Proteomes" id="UP000887563">
    <property type="component" value="Unplaced"/>
</dbReference>
<protein>
    <submittedName>
        <fullName evidence="4">BPTI/Kunitz inhibitor domain-containing protein</fullName>
    </submittedName>
</protein>
<evidence type="ECO:0000313" key="3">
    <source>
        <dbReference type="Proteomes" id="UP000887563"/>
    </source>
</evidence>
<feature type="region of interest" description="Disordered" evidence="1">
    <location>
        <begin position="55"/>
        <end position="75"/>
    </location>
</feature>
<accession>A0A914L1M8</accession>
<dbReference type="InterPro" id="IPR036880">
    <property type="entry name" value="Kunitz_BPTI_sf"/>
</dbReference>
<evidence type="ECO:0000313" key="4">
    <source>
        <dbReference type="WBParaSite" id="Minc3s00225g07993"/>
    </source>
</evidence>
<dbReference type="PROSITE" id="PS00280">
    <property type="entry name" value="BPTI_KUNITZ_1"/>
    <property type="match status" value="1"/>
</dbReference>
<dbReference type="AlphaFoldDB" id="A0A914L1M8"/>
<evidence type="ECO:0000259" key="2">
    <source>
        <dbReference type="PROSITE" id="PS50279"/>
    </source>
</evidence>
<dbReference type="InterPro" id="IPR002223">
    <property type="entry name" value="Kunitz_BPTI"/>
</dbReference>